<feature type="chain" id="PRO_5042036095" evidence="1">
    <location>
        <begin position="19"/>
        <end position="276"/>
    </location>
</feature>
<proteinExistence type="predicted"/>
<dbReference type="EMBL" id="JAQGDS010000004">
    <property type="protein sequence ID" value="KAJ6261348.1"/>
    <property type="molecule type" value="Genomic_DNA"/>
</dbReference>
<comment type="caution">
    <text evidence="2">The sequence shown here is derived from an EMBL/GenBank/DDBJ whole genome shotgun (WGS) entry which is preliminary data.</text>
</comment>
<gene>
    <name evidence="2" type="ORF">Dda_4018</name>
</gene>
<feature type="signal peptide" evidence="1">
    <location>
        <begin position="1"/>
        <end position="18"/>
    </location>
</feature>
<name>A0AAD6IYZ9_DREDA</name>
<evidence type="ECO:0000313" key="2">
    <source>
        <dbReference type="EMBL" id="KAJ6261348.1"/>
    </source>
</evidence>
<reference evidence="2" key="1">
    <citation type="submission" date="2023-01" db="EMBL/GenBank/DDBJ databases">
        <title>The chitinases involved in constricting ring structure development in the nematode-trapping fungus Drechslerella dactyloides.</title>
        <authorList>
            <person name="Wang R."/>
            <person name="Zhang L."/>
            <person name="Tang P."/>
            <person name="Li S."/>
            <person name="Liang L."/>
        </authorList>
    </citation>
    <scope>NUCLEOTIDE SEQUENCE</scope>
    <source>
        <strain evidence="2">YMF1.00031</strain>
    </source>
</reference>
<organism evidence="2 3">
    <name type="scientific">Drechslerella dactyloides</name>
    <name type="common">Nematode-trapping fungus</name>
    <name type="synonym">Arthrobotrys dactyloides</name>
    <dbReference type="NCBI Taxonomy" id="74499"/>
    <lineage>
        <taxon>Eukaryota</taxon>
        <taxon>Fungi</taxon>
        <taxon>Dikarya</taxon>
        <taxon>Ascomycota</taxon>
        <taxon>Pezizomycotina</taxon>
        <taxon>Orbiliomycetes</taxon>
        <taxon>Orbiliales</taxon>
        <taxon>Orbiliaceae</taxon>
        <taxon>Drechslerella</taxon>
    </lineage>
</organism>
<evidence type="ECO:0000256" key="1">
    <source>
        <dbReference type="SAM" id="SignalP"/>
    </source>
</evidence>
<sequence>MLPKAIGLLAVSAVVVSGAILPPPPPIFNDTAPWHFTEEDYDNYNNYAVVWEANLAYTDHDESWIRGIDDAWFEKDLMFPITVFNKTTQRIYINMNGIVSFDKPDWGMKTVPERPLPVTNCNDSPVGGCIPSTAILPLWRDLNLQLLPADLGYGSLVAITFQKHKSYPIPHHHFAWWACDKSAPHDPPTERETCGRATRNVRMTIDVEKPYIIMLDYWVFNTTAVGFGGTIGVQSEGQYLSVPASQIRTEAFSCTRVIFDTKAVTSKVIYPDWGHC</sequence>
<dbReference type="AlphaFoldDB" id="A0AAD6IYZ9"/>
<dbReference type="Proteomes" id="UP001221413">
    <property type="component" value="Unassembled WGS sequence"/>
</dbReference>
<evidence type="ECO:0000313" key="3">
    <source>
        <dbReference type="Proteomes" id="UP001221413"/>
    </source>
</evidence>
<protein>
    <submittedName>
        <fullName evidence="2">Uncharacterized protein</fullName>
    </submittedName>
</protein>
<accession>A0AAD6IYZ9</accession>
<keyword evidence="1" id="KW-0732">Signal</keyword>
<keyword evidence="3" id="KW-1185">Reference proteome</keyword>